<evidence type="ECO:0000259" key="4">
    <source>
        <dbReference type="PROSITE" id="PS51177"/>
    </source>
</evidence>
<dbReference type="PIRSF" id="PIRSF000498">
    <property type="entry name" value="Riboflavin_syn_A"/>
    <property type="match status" value="1"/>
</dbReference>
<feature type="repeat" description="Lumazine-binding" evidence="3">
    <location>
        <begin position="1"/>
        <end position="98"/>
    </location>
</feature>
<dbReference type="NCBIfam" id="TIGR00187">
    <property type="entry name" value="ribE"/>
    <property type="match status" value="1"/>
</dbReference>
<dbReference type="Proteomes" id="UP001057498">
    <property type="component" value="Chromosome"/>
</dbReference>
<dbReference type="RefSeq" id="WP_251973593.1">
    <property type="nucleotide sequence ID" value="NZ_AP025730.1"/>
</dbReference>
<dbReference type="SUPFAM" id="SSF63380">
    <property type="entry name" value="Riboflavin synthase domain-like"/>
    <property type="match status" value="2"/>
</dbReference>
<dbReference type="EC" id="2.5.1.9" evidence="2"/>
<keyword evidence="1" id="KW-0677">Repeat</keyword>
<reference evidence="5" key="1">
    <citation type="submission" date="2022-04" db="EMBL/GenBank/DDBJ databases">
        <title>Whole genome sequence of Sphaerotilus sp. FB-5.</title>
        <authorList>
            <person name="Takeda M."/>
            <person name="Narihara S."/>
            <person name="Akimoto M."/>
            <person name="Akimoto R."/>
            <person name="Nishiyashiki S."/>
            <person name="Murakami T."/>
        </authorList>
    </citation>
    <scope>NUCLEOTIDE SEQUENCE</scope>
    <source>
        <strain evidence="5">FB-5</strain>
    </source>
</reference>
<protein>
    <recommendedName>
        <fullName evidence="2">Riboflavin synthase</fullName>
        <ecNumber evidence="2">2.5.1.9</ecNumber>
    </recommendedName>
</protein>
<proteinExistence type="predicted"/>
<dbReference type="CDD" id="cd00402">
    <property type="entry name" value="Riboflavin_synthase_like"/>
    <property type="match status" value="1"/>
</dbReference>
<evidence type="ECO:0000256" key="1">
    <source>
        <dbReference type="ARBA" id="ARBA00022737"/>
    </source>
</evidence>
<dbReference type="EMBL" id="AP025730">
    <property type="protein sequence ID" value="BDI05575.1"/>
    <property type="molecule type" value="Genomic_DNA"/>
</dbReference>
<dbReference type="Gene3D" id="2.40.30.20">
    <property type="match status" value="2"/>
</dbReference>
<feature type="domain" description="Lumazine-binding" evidence="4">
    <location>
        <begin position="99"/>
        <end position="200"/>
    </location>
</feature>
<evidence type="ECO:0000313" key="6">
    <source>
        <dbReference type="Proteomes" id="UP001057498"/>
    </source>
</evidence>
<dbReference type="InterPro" id="IPR001783">
    <property type="entry name" value="Lumazine-bd"/>
</dbReference>
<dbReference type="PROSITE" id="PS51177">
    <property type="entry name" value="LUMAZINE_BIND"/>
    <property type="match status" value="2"/>
</dbReference>
<dbReference type="NCBIfam" id="NF009566">
    <property type="entry name" value="PRK13020.1"/>
    <property type="match status" value="1"/>
</dbReference>
<dbReference type="NCBIfam" id="NF006767">
    <property type="entry name" value="PRK09289.1"/>
    <property type="match status" value="1"/>
</dbReference>
<dbReference type="InterPro" id="IPR026017">
    <property type="entry name" value="Lumazine-bd_dom"/>
</dbReference>
<evidence type="ECO:0000256" key="2">
    <source>
        <dbReference type="NCBIfam" id="TIGR00187"/>
    </source>
</evidence>
<evidence type="ECO:0000256" key="3">
    <source>
        <dbReference type="PROSITE-ProRule" id="PRU00524"/>
    </source>
</evidence>
<dbReference type="Pfam" id="PF00677">
    <property type="entry name" value="Lum_binding"/>
    <property type="match status" value="2"/>
</dbReference>
<keyword evidence="6" id="KW-1185">Reference proteome</keyword>
<name>A0ABM7YM86_9BURK</name>
<dbReference type="InterPro" id="IPR023366">
    <property type="entry name" value="ATP_synth_asu-like_sf"/>
</dbReference>
<accession>A0ABM7YM86</accession>
<sequence length="245" mass="26204">MFTGIVQAVATIVAINDQPGLRSFTLEFPPGFIDGQEIGASVACDGVCLTVTRHQGECRADFDVMQQSLALTTLGSFGVGGRLNVERAARDGVEIGGHPLSGHIDFQARLDSIRQPQNNHVLRIAVPAPWMRYVFPKGYIAVNGASLTVAEAGRETDGSGWFEVWLIPETLRQTTFGARQSGDALNIEIERGTQVMVDTVRATLEERLGPLLPALEALLRERGASIEALAGIPAALPAPTSESSQ</sequence>
<dbReference type="InterPro" id="IPR017938">
    <property type="entry name" value="Riboflavin_synthase-like_b-brl"/>
</dbReference>
<feature type="domain" description="Lumazine-binding" evidence="4">
    <location>
        <begin position="1"/>
        <end position="98"/>
    </location>
</feature>
<feature type="repeat" description="Lumazine-binding" evidence="3">
    <location>
        <begin position="99"/>
        <end position="200"/>
    </location>
</feature>
<dbReference type="PANTHER" id="PTHR21098:SF0">
    <property type="entry name" value="RIBOFLAVIN SYNTHASE"/>
    <property type="match status" value="1"/>
</dbReference>
<evidence type="ECO:0000313" key="5">
    <source>
        <dbReference type="EMBL" id="BDI05575.1"/>
    </source>
</evidence>
<gene>
    <name evidence="5" type="primary">ribE</name>
    <name evidence="5" type="ORF">CATMQ487_25450</name>
</gene>
<organism evidence="5 6">
    <name type="scientific">Sphaerotilus microaerophilus</name>
    <dbReference type="NCBI Taxonomy" id="2914710"/>
    <lineage>
        <taxon>Bacteria</taxon>
        <taxon>Pseudomonadati</taxon>
        <taxon>Pseudomonadota</taxon>
        <taxon>Betaproteobacteria</taxon>
        <taxon>Burkholderiales</taxon>
        <taxon>Sphaerotilaceae</taxon>
        <taxon>Sphaerotilus</taxon>
    </lineage>
</organism>
<dbReference type="PANTHER" id="PTHR21098">
    <property type="entry name" value="RIBOFLAVIN SYNTHASE ALPHA CHAIN"/>
    <property type="match status" value="1"/>
</dbReference>